<accession>A0ABT9U3D9</accession>
<gene>
    <name evidence="1" type="ORF">J2T15_003605</name>
</gene>
<protein>
    <submittedName>
        <fullName evidence="1">Uncharacterized protein</fullName>
    </submittedName>
</protein>
<evidence type="ECO:0000313" key="2">
    <source>
        <dbReference type="Proteomes" id="UP001229346"/>
    </source>
</evidence>
<keyword evidence="2" id="KW-1185">Reference proteome</keyword>
<sequence length="547" mass="61086">MANWQSRQRDVIQQFASLAWNEPLQSSGLWRHDDIRNNLYYASYLVAAASDSALCGELALDPEAATAKAVGVLARIVNLQDKDPASATFGHWPLGLGERPEEARPNPLPAELMGVLIAYFQQRFGSQLPASINQLLDESVEALFRSSYYRAPLTTFGHHEAKYTATKLIFGHRFKDRELLASGRLHLQQTLDRVRTLGMPEYGALPWFWHWIQAFTCAYECVDDDEIRLELAALLDELWRYRATYYLKGAWTGGRMRSLGHDLPRDGNVAFDYVQFGDFSLPSALPRVEYAGLLFYQAPESVRQTALDRALPQVIRRVISPAGDGAKQPIHSCLFVDEGFAMGGIWERVKEFDNEQHRWGIDFPLRQDGGVNRLYVLPPGDGYVGGDPRHAGETGHVLFHRNAIIALYPFTEGAGDMLVGVLPKGEWIPGDNAVYGYVEGVFIALHMLHGFSLDEEHDRIKLTSAGFASGGVVVEAISAKAALRKQLRRLTDFATAMAENKPLWAASEDEPLRVEYTNLDGDRLVMTLGNESQRIVRTVNGSPIVIL</sequence>
<dbReference type="EMBL" id="JAUSSU010000007">
    <property type="protein sequence ID" value="MDQ0114150.1"/>
    <property type="molecule type" value="Genomic_DNA"/>
</dbReference>
<evidence type="ECO:0000313" key="1">
    <source>
        <dbReference type="EMBL" id="MDQ0114150.1"/>
    </source>
</evidence>
<reference evidence="1 2" key="1">
    <citation type="submission" date="2023-07" db="EMBL/GenBank/DDBJ databases">
        <title>Sorghum-associated microbial communities from plants grown in Nebraska, USA.</title>
        <authorList>
            <person name="Schachtman D."/>
        </authorList>
    </citation>
    <scope>NUCLEOTIDE SEQUENCE [LARGE SCALE GENOMIC DNA]</scope>
    <source>
        <strain evidence="1 2">CC482</strain>
    </source>
</reference>
<name>A0ABT9U3D9_PAEHA</name>
<comment type="caution">
    <text evidence="1">The sequence shown here is derived from an EMBL/GenBank/DDBJ whole genome shotgun (WGS) entry which is preliminary data.</text>
</comment>
<dbReference type="Proteomes" id="UP001229346">
    <property type="component" value="Unassembled WGS sequence"/>
</dbReference>
<organism evidence="1 2">
    <name type="scientific">Paenibacillus harenae</name>
    <dbReference type="NCBI Taxonomy" id="306543"/>
    <lineage>
        <taxon>Bacteria</taxon>
        <taxon>Bacillati</taxon>
        <taxon>Bacillota</taxon>
        <taxon>Bacilli</taxon>
        <taxon>Bacillales</taxon>
        <taxon>Paenibacillaceae</taxon>
        <taxon>Paenibacillus</taxon>
    </lineage>
</organism>
<proteinExistence type="predicted"/>
<dbReference type="RefSeq" id="WP_307205472.1">
    <property type="nucleotide sequence ID" value="NZ_JAUSSU010000007.1"/>
</dbReference>